<dbReference type="EMBL" id="GGEC01021755">
    <property type="protein sequence ID" value="MBX02239.1"/>
    <property type="molecule type" value="Transcribed_RNA"/>
</dbReference>
<dbReference type="EMBL" id="GGEC01021756">
    <property type="protein sequence ID" value="MBX02240.1"/>
    <property type="molecule type" value="Transcribed_RNA"/>
</dbReference>
<evidence type="ECO:0000313" key="2">
    <source>
        <dbReference type="EMBL" id="MBX02240.1"/>
    </source>
</evidence>
<accession>A0A2P2K905</accession>
<proteinExistence type="predicted"/>
<organism evidence="2">
    <name type="scientific">Rhizophora mucronata</name>
    <name type="common">Asiatic mangrove</name>
    <dbReference type="NCBI Taxonomy" id="61149"/>
    <lineage>
        <taxon>Eukaryota</taxon>
        <taxon>Viridiplantae</taxon>
        <taxon>Streptophyta</taxon>
        <taxon>Embryophyta</taxon>
        <taxon>Tracheophyta</taxon>
        <taxon>Spermatophyta</taxon>
        <taxon>Magnoliopsida</taxon>
        <taxon>eudicotyledons</taxon>
        <taxon>Gunneridae</taxon>
        <taxon>Pentapetalae</taxon>
        <taxon>rosids</taxon>
        <taxon>fabids</taxon>
        <taxon>Malpighiales</taxon>
        <taxon>Rhizophoraceae</taxon>
        <taxon>Rhizophora</taxon>
    </lineage>
</organism>
<evidence type="ECO:0000313" key="1">
    <source>
        <dbReference type="EMBL" id="MBX02239.1"/>
    </source>
</evidence>
<reference evidence="2" key="1">
    <citation type="submission" date="2018-02" db="EMBL/GenBank/DDBJ databases">
        <title>Rhizophora mucronata_Transcriptome.</title>
        <authorList>
            <person name="Meera S.P."/>
            <person name="Sreeshan A."/>
            <person name="Augustine A."/>
        </authorList>
    </citation>
    <scope>NUCLEOTIDE SEQUENCE</scope>
    <source>
        <tissue evidence="2">Leaf</tissue>
    </source>
</reference>
<dbReference type="AlphaFoldDB" id="A0A2P2K905"/>
<sequence length="106" mass="11933">MDFHSRTFLPISSPQHALSITNQGALGKHLLSNQDLHILPTLVDAFVPLDKDHLKQQNHLISPATHSCAFLDAWQCGKGLVPRSPSSLKGFHQHFLCHYLPFHTYN</sequence>
<name>A0A2P2K905_RHIMU</name>
<protein>
    <submittedName>
        <fullName evidence="1">Transcription factor bHLH140</fullName>
    </submittedName>
</protein>